<dbReference type="SUPFAM" id="SSF54506">
    <property type="entry name" value="Diaminopimelate epimerase-like"/>
    <property type="match status" value="1"/>
</dbReference>
<evidence type="ECO:0000256" key="1">
    <source>
        <dbReference type="ARBA" id="ARBA00007673"/>
    </source>
</evidence>
<organism evidence="3 4">
    <name type="scientific">Permianibacter aggregans</name>
    <dbReference type="NCBI Taxonomy" id="1510150"/>
    <lineage>
        <taxon>Bacteria</taxon>
        <taxon>Pseudomonadati</taxon>
        <taxon>Pseudomonadota</taxon>
        <taxon>Gammaproteobacteria</taxon>
        <taxon>Pseudomonadales</taxon>
        <taxon>Pseudomonadaceae</taxon>
        <taxon>Permianibacter</taxon>
    </lineage>
</organism>
<evidence type="ECO:0000313" key="4">
    <source>
        <dbReference type="Proteomes" id="UP000295375"/>
    </source>
</evidence>
<dbReference type="GO" id="GO:0016853">
    <property type="term" value="F:isomerase activity"/>
    <property type="evidence" value="ECO:0007669"/>
    <property type="project" value="UniProtKB-KW"/>
</dbReference>
<name>A0A4R6UPF1_9GAMM</name>
<reference evidence="3 4" key="1">
    <citation type="submission" date="2019-03" db="EMBL/GenBank/DDBJ databases">
        <title>Genomic Encyclopedia of Type Strains, Phase IV (KMG-IV): sequencing the most valuable type-strain genomes for metagenomic binning, comparative biology and taxonomic classification.</title>
        <authorList>
            <person name="Goeker M."/>
        </authorList>
    </citation>
    <scope>NUCLEOTIDE SEQUENCE [LARGE SCALE GENOMIC DNA]</scope>
    <source>
        <strain evidence="3 4">DSM 103792</strain>
    </source>
</reference>
<gene>
    <name evidence="3" type="ORF">EV696_11123</name>
</gene>
<keyword evidence="4" id="KW-1185">Reference proteome</keyword>
<dbReference type="Pfam" id="PF04303">
    <property type="entry name" value="PrpF"/>
    <property type="match status" value="1"/>
</dbReference>
<evidence type="ECO:0000256" key="2">
    <source>
        <dbReference type="ARBA" id="ARBA00023235"/>
    </source>
</evidence>
<dbReference type="EMBL" id="SNYM01000011">
    <property type="protein sequence ID" value="TDQ47095.1"/>
    <property type="molecule type" value="Genomic_DNA"/>
</dbReference>
<sequence>MGKRYHAMTDTAAAIPGMLVNRAADGGEHKAVRLGHPSGTLRVGAQIENVNGQWIVRKVIMGCRARGLMAGGVRVPA</sequence>
<evidence type="ECO:0000313" key="3">
    <source>
        <dbReference type="EMBL" id="TDQ47095.1"/>
    </source>
</evidence>
<protein>
    <submittedName>
        <fullName evidence="3">PrpF protein</fullName>
    </submittedName>
</protein>
<dbReference type="Proteomes" id="UP000295375">
    <property type="component" value="Unassembled WGS sequence"/>
</dbReference>
<keyword evidence="2" id="KW-0413">Isomerase</keyword>
<comment type="caution">
    <text evidence="3">The sequence shown here is derived from an EMBL/GenBank/DDBJ whole genome shotgun (WGS) entry which is preliminary data.</text>
</comment>
<dbReference type="OrthoDB" id="9779763at2"/>
<accession>A0A4R6UPF1</accession>
<proteinExistence type="inferred from homology"/>
<dbReference type="AlphaFoldDB" id="A0A4R6UPF1"/>
<dbReference type="Gene3D" id="3.10.310.10">
    <property type="entry name" value="Diaminopimelate Epimerase, Chain A, domain 1"/>
    <property type="match status" value="1"/>
</dbReference>
<comment type="similarity">
    <text evidence="1">Belongs to the PrpF family.</text>
</comment>
<dbReference type="InterPro" id="IPR007400">
    <property type="entry name" value="PrpF-like"/>
</dbReference>